<reference evidence="1 2" key="1">
    <citation type="journal article" date="2018" name="Front. Plant Sci.">
        <title>Red Clover (Trifolium pratense) and Zigzag Clover (T. medium) - A Picture of Genomic Similarities and Differences.</title>
        <authorList>
            <person name="Dluhosova J."/>
            <person name="Istvanek J."/>
            <person name="Nedelnik J."/>
            <person name="Repkova J."/>
        </authorList>
    </citation>
    <scope>NUCLEOTIDE SEQUENCE [LARGE SCALE GENOMIC DNA]</scope>
    <source>
        <strain evidence="2">cv. 10/8</strain>
        <tissue evidence="1">Leaf</tissue>
    </source>
</reference>
<sequence length="53" mass="5683">MASSSIRCGGSGPLFLLSPHVCSILLIKHRLIAVHDGLVLNLICPPILCPCFR</sequence>
<name>A0A392SKQ1_9FABA</name>
<comment type="caution">
    <text evidence="1">The sequence shown here is derived from an EMBL/GenBank/DDBJ whole genome shotgun (WGS) entry which is preliminary data.</text>
</comment>
<evidence type="ECO:0000313" key="2">
    <source>
        <dbReference type="Proteomes" id="UP000265520"/>
    </source>
</evidence>
<evidence type="ECO:0000313" key="1">
    <source>
        <dbReference type="EMBL" id="MCI49443.1"/>
    </source>
</evidence>
<accession>A0A392SKQ1</accession>
<proteinExistence type="predicted"/>
<dbReference type="Proteomes" id="UP000265520">
    <property type="component" value="Unassembled WGS sequence"/>
</dbReference>
<dbReference type="AlphaFoldDB" id="A0A392SKQ1"/>
<protein>
    <submittedName>
        <fullName evidence="1">Uncharacterized protein</fullName>
    </submittedName>
</protein>
<organism evidence="1 2">
    <name type="scientific">Trifolium medium</name>
    <dbReference type="NCBI Taxonomy" id="97028"/>
    <lineage>
        <taxon>Eukaryota</taxon>
        <taxon>Viridiplantae</taxon>
        <taxon>Streptophyta</taxon>
        <taxon>Embryophyta</taxon>
        <taxon>Tracheophyta</taxon>
        <taxon>Spermatophyta</taxon>
        <taxon>Magnoliopsida</taxon>
        <taxon>eudicotyledons</taxon>
        <taxon>Gunneridae</taxon>
        <taxon>Pentapetalae</taxon>
        <taxon>rosids</taxon>
        <taxon>fabids</taxon>
        <taxon>Fabales</taxon>
        <taxon>Fabaceae</taxon>
        <taxon>Papilionoideae</taxon>
        <taxon>50 kb inversion clade</taxon>
        <taxon>NPAAA clade</taxon>
        <taxon>Hologalegina</taxon>
        <taxon>IRL clade</taxon>
        <taxon>Trifolieae</taxon>
        <taxon>Trifolium</taxon>
    </lineage>
</organism>
<keyword evidence="2" id="KW-1185">Reference proteome</keyword>
<dbReference type="EMBL" id="LXQA010401249">
    <property type="protein sequence ID" value="MCI49443.1"/>
    <property type="molecule type" value="Genomic_DNA"/>
</dbReference>
<feature type="non-terminal residue" evidence="1">
    <location>
        <position position="53"/>
    </location>
</feature>